<evidence type="ECO:0000256" key="1">
    <source>
        <dbReference type="SAM" id="MobiDB-lite"/>
    </source>
</evidence>
<evidence type="ECO:0000313" key="3">
    <source>
        <dbReference type="Proteomes" id="UP000179636"/>
    </source>
</evidence>
<dbReference type="OrthoDB" id="4752193at2"/>
<dbReference type="Proteomes" id="UP000179636">
    <property type="component" value="Unassembled WGS sequence"/>
</dbReference>
<organism evidence="2 3">
    <name type="scientific">Mycobacterium syngnathidarum</name>
    <dbReference type="NCBI Taxonomy" id="1908205"/>
    <lineage>
        <taxon>Bacteria</taxon>
        <taxon>Bacillati</taxon>
        <taxon>Actinomycetota</taxon>
        <taxon>Actinomycetes</taxon>
        <taxon>Mycobacteriales</taxon>
        <taxon>Mycobacteriaceae</taxon>
        <taxon>Mycobacterium</taxon>
    </lineage>
</organism>
<gene>
    <name evidence="2" type="ORF">BKG61_29930</name>
</gene>
<reference evidence="2 3" key="1">
    <citation type="submission" date="2016-10" db="EMBL/GenBank/DDBJ databases">
        <title>Evaluation of Human, Animal and Environmental Mycobacterium chelonae Isolates by Core Genome Phylogenomic Analysis, Targeted Gene Comparison, and Anti-microbial Susceptibility Patterns: A Tale of Mistaken Identities.</title>
        <authorList>
            <person name="Fogelson S.B."/>
            <person name="Camus A.C."/>
            <person name="Lorenz W."/>
            <person name="Vasireddy R."/>
            <person name="Vasireddy S."/>
            <person name="Smith T."/>
            <person name="Brown-Elliott B.A."/>
            <person name="Wallace R.J.Jr."/>
            <person name="Hasan N.A."/>
            <person name="Reischl U."/>
            <person name="Sanchez S."/>
        </authorList>
    </citation>
    <scope>NUCLEOTIDE SEQUENCE [LARGE SCALE GENOMIC DNA]</scope>
    <source>
        <strain evidence="2 3">24999</strain>
    </source>
</reference>
<protein>
    <submittedName>
        <fullName evidence="2">Uncharacterized protein</fullName>
    </submittedName>
</protein>
<keyword evidence="3" id="KW-1185">Reference proteome</keyword>
<dbReference type="EMBL" id="MLHV01000059">
    <property type="protein sequence ID" value="OHT80928.1"/>
    <property type="molecule type" value="Genomic_DNA"/>
</dbReference>
<feature type="compositionally biased region" description="Basic and acidic residues" evidence="1">
    <location>
        <begin position="191"/>
        <end position="211"/>
    </location>
</feature>
<comment type="caution">
    <text evidence="2">The sequence shown here is derived from an EMBL/GenBank/DDBJ whole genome shotgun (WGS) entry which is preliminary data.</text>
</comment>
<sequence length="227" mass="24618">MGTPQTDKLIAAIIAGEGPIDELRADALAEHASASIVHKVHDAVFERSIHILHQFAPYPTVQKKFNDVWGKFAKTADLVNVDETDSEVIGGLDQKQLAAWRDAKNYSGELNKLIDALTVAAQLSGQGHPPGTDGSAPSVNWDANFELGLVVDPTGLHVRRLWEAYSATGRCGAWAGLHRLGAKVGAKDLADYEPQRRPRPTLERRTDRGLEVIDPEDDLVETAASAE</sequence>
<evidence type="ECO:0000313" key="2">
    <source>
        <dbReference type="EMBL" id="OHT80928.1"/>
    </source>
</evidence>
<proteinExistence type="predicted"/>
<accession>A0A1S1JHE5</accession>
<accession>A0A1Q9W8Z7</accession>
<name>A0A1Q9W8Z7_9MYCO</name>
<feature type="region of interest" description="Disordered" evidence="1">
    <location>
        <begin position="191"/>
        <end position="227"/>
    </location>
</feature>
<dbReference type="RefSeq" id="WP_070947225.1">
    <property type="nucleotide sequence ID" value="NZ_MLCL01000068.1"/>
</dbReference>
<dbReference type="AlphaFoldDB" id="A0A1Q9W8Z7"/>